<proteinExistence type="predicted"/>
<dbReference type="NCBIfam" id="NF033547">
    <property type="entry name" value="transpos_IS1595"/>
    <property type="match status" value="1"/>
</dbReference>
<sequence>MRVAPNRSAQILTGFVQENVVKGAVVRTDGWDGYDGLARLGYAHEPMVLNGEGEKTDAHLQMIHIAFSNLKTWLLGTHHGVSQQHLQAYLNEFVFRFNRRFYPMTAFNSVLGLAAHASAPTYDALYSGEWNHP</sequence>
<dbReference type="Proteomes" id="UP000093129">
    <property type="component" value="Unassembled WGS sequence"/>
</dbReference>
<gene>
    <name evidence="2" type="ORF">BBC27_00505</name>
</gene>
<name>A0A1B9C149_9PROT</name>
<accession>A0A1B9C149</accession>
<feature type="domain" description="ISXO2-like transposase" evidence="1">
    <location>
        <begin position="1"/>
        <end position="98"/>
    </location>
</feature>
<dbReference type="Pfam" id="PF12762">
    <property type="entry name" value="DDE_Tnp_IS1595"/>
    <property type="match status" value="1"/>
</dbReference>
<dbReference type="InterPro" id="IPR024445">
    <property type="entry name" value="Tnp_ISXO2-like"/>
</dbReference>
<dbReference type="EMBL" id="MASQ01000057">
    <property type="protein sequence ID" value="OCB03653.1"/>
    <property type="molecule type" value="Genomic_DNA"/>
</dbReference>
<evidence type="ECO:0000313" key="2">
    <source>
        <dbReference type="EMBL" id="OCB03653.1"/>
    </source>
</evidence>
<evidence type="ECO:0000313" key="3">
    <source>
        <dbReference type="Proteomes" id="UP000093129"/>
    </source>
</evidence>
<comment type="caution">
    <text evidence="2">The sequence shown here is derived from an EMBL/GenBank/DDBJ whole genome shotgun (WGS) entry which is preliminary data.</text>
</comment>
<dbReference type="SMART" id="SM01126">
    <property type="entry name" value="DDE_Tnp_IS1595"/>
    <property type="match status" value="1"/>
</dbReference>
<dbReference type="AlphaFoldDB" id="A0A1B9C149"/>
<organism evidence="2 3">
    <name type="scientific">Acidithiobacillus ferrivorans</name>
    <dbReference type="NCBI Taxonomy" id="160808"/>
    <lineage>
        <taxon>Bacteria</taxon>
        <taxon>Pseudomonadati</taxon>
        <taxon>Pseudomonadota</taxon>
        <taxon>Acidithiobacillia</taxon>
        <taxon>Acidithiobacillales</taxon>
        <taxon>Acidithiobacillaceae</taxon>
        <taxon>Acidithiobacillus</taxon>
    </lineage>
</organism>
<protein>
    <submittedName>
        <fullName evidence="2">Transposase</fullName>
    </submittedName>
</protein>
<reference evidence="2 3" key="1">
    <citation type="submission" date="2016-07" db="EMBL/GenBank/DDBJ databases">
        <title>Draft genome of a psychrotolerant acidophile Acidithiobacillus ferrivorans strain YL15.</title>
        <authorList>
            <person name="Peng T."/>
            <person name="Ma L."/>
            <person name="Nan M."/>
            <person name="An N."/>
            <person name="Wang M."/>
            <person name="Qiu G."/>
            <person name="Zeng W."/>
        </authorList>
    </citation>
    <scope>NUCLEOTIDE SEQUENCE [LARGE SCALE GENOMIC DNA]</scope>
    <source>
        <strain evidence="2 3">YL15</strain>
    </source>
</reference>
<evidence type="ECO:0000259" key="1">
    <source>
        <dbReference type="SMART" id="SM01126"/>
    </source>
</evidence>